<accession>A0A7X4GTU7</accession>
<dbReference type="PROSITE" id="PS51704">
    <property type="entry name" value="GP_PDE"/>
    <property type="match status" value="1"/>
</dbReference>
<dbReference type="CDD" id="cd08566">
    <property type="entry name" value="GDPD_AtGDE_like"/>
    <property type="match status" value="1"/>
</dbReference>
<dbReference type="Proteomes" id="UP000450012">
    <property type="component" value="Unassembled WGS sequence"/>
</dbReference>
<feature type="signal peptide" evidence="1">
    <location>
        <begin position="1"/>
        <end position="25"/>
    </location>
</feature>
<dbReference type="EMBL" id="WWCK01000006">
    <property type="protein sequence ID" value="MYM69019.1"/>
    <property type="molecule type" value="Genomic_DNA"/>
</dbReference>
<dbReference type="AlphaFoldDB" id="A0A7X4GTU7"/>
<evidence type="ECO:0000313" key="4">
    <source>
        <dbReference type="Proteomes" id="UP000450012"/>
    </source>
</evidence>
<dbReference type="InterPro" id="IPR017946">
    <property type="entry name" value="PLC-like_Pdiesterase_TIM-brl"/>
</dbReference>
<evidence type="ECO:0000313" key="3">
    <source>
        <dbReference type="EMBL" id="MYM69019.1"/>
    </source>
</evidence>
<gene>
    <name evidence="3" type="ORF">GTP45_19565</name>
</gene>
<sequence>MLKKRVLSGVALFLLALVAAAPSQAQNPCRINTAKVMNQIRNPIWDLKLLVAHRGLHARWNDPRYNQYINTPENSLEAIWNAANACMEIIEVDIRQTQDGVPILSHDASWGRETNVGYNWGSALYNAMTGVGPNPLVNSWSLKSVKKSSTDNGLLLRTNAQPSTANGGNWEWSKWNENPPTLEEVINDMRNRQNPAVLAIDVKDRAALQNAWYVVAKTGFYNRAFFKVDVNMLPNAWEVDNFFGNLHYVTGNPNSPDSNYVKIMPVYNTANIQPNNALGAGGGEDKVRQSAYSFYAGNKPWYMGQEVNIKQDNGILQATQNDTVASYSSGSRAFFNPTREYESGGKALFYNSDGRCCSELTAYLFNGAPYGLQSDTADNRTDWNLFLHTQTFNMITTDNVLWLNDELKRLGVRNMSRITD</sequence>
<reference evidence="3 4" key="1">
    <citation type="submission" date="2019-12" db="EMBL/GenBank/DDBJ databases">
        <title>Novel species isolated from a subtropical stream in China.</title>
        <authorList>
            <person name="Lu H."/>
        </authorList>
    </citation>
    <scope>NUCLEOTIDE SEQUENCE [LARGE SCALE GENOMIC DNA]</scope>
    <source>
        <strain evidence="3 4">FT55W</strain>
    </source>
</reference>
<keyword evidence="1" id="KW-0732">Signal</keyword>
<dbReference type="InterPro" id="IPR030395">
    <property type="entry name" value="GP_PDE_dom"/>
</dbReference>
<keyword evidence="4" id="KW-1185">Reference proteome</keyword>
<proteinExistence type="predicted"/>
<dbReference type="GO" id="GO:0006580">
    <property type="term" value="P:ethanolamine metabolic process"/>
    <property type="evidence" value="ECO:0007669"/>
    <property type="project" value="TreeGrafter"/>
</dbReference>
<dbReference type="Pfam" id="PF03009">
    <property type="entry name" value="GDPD"/>
    <property type="match status" value="1"/>
</dbReference>
<evidence type="ECO:0000259" key="2">
    <source>
        <dbReference type="PROSITE" id="PS51704"/>
    </source>
</evidence>
<dbReference type="GO" id="GO:0070291">
    <property type="term" value="P:N-acylethanolamine metabolic process"/>
    <property type="evidence" value="ECO:0007669"/>
    <property type="project" value="TreeGrafter"/>
</dbReference>
<comment type="caution">
    <text evidence="3">The sequence shown here is derived from an EMBL/GenBank/DDBJ whole genome shotgun (WGS) entry which is preliminary data.</text>
</comment>
<dbReference type="RefSeq" id="WP_161015575.1">
    <property type="nucleotide sequence ID" value="NZ_WWCK01000006.1"/>
</dbReference>
<feature type="chain" id="PRO_5030658770" description="GP-PDE domain-containing protein" evidence="1">
    <location>
        <begin position="26"/>
        <end position="420"/>
    </location>
</feature>
<dbReference type="PANTHER" id="PTHR46320">
    <property type="entry name" value="GLYCEROPHOSPHODIESTER PHOSPHODIESTERASE 1"/>
    <property type="match status" value="1"/>
</dbReference>
<dbReference type="GO" id="GO:0006644">
    <property type="term" value="P:phospholipid metabolic process"/>
    <property type="evidence" value="ECO:0007669"/>
    <property type="project" value="TreeGrafter"/>
</dbReference>
<dbReference type="PANTHER" id="PTHR46320:SF1">
    <property type="entry name" value="GLYCEROPHOSPHODIESTER PHOSPHODIESTERASE 1"/>
    <property type="match status" value="1"/>
</dbReference>
<organism evidence="3 4">
    <name type="scientific">Duganella rivi</name>
    <dbReference type="NCBI Taxonomy" id="2666083"/>
    <lineage>
        <taxon>Bacteria</taxon>
        <taxon>Pseudomonadati</taxon>
        <taxon>Pseudomonadota</taxon>
        <taxon>Betaproteobacteria</taxon>
        <taxon>Burkholderiales</taxon>
        <taxon>Oxalobacteraceae</taxon>
        <taxon>Telluria group</taxon>
        <taxon>Duganella</taxon>
    </lineage>
</organism>
<dbReference type="Gene3D" id="3.20.20.190">
    <property type="entry name" value="Phosphatidylinositol (PI) phosphodiesterase"/>
    <property type="match status" value="1"/>
</dbReference>
<name>A0A7X4GTU7_9BURK</name>
<evidence type="ECO:0000256" key="1">
    <source>
        <dbReference type="SAM" id="SignalP"/>
    </source>
</evidence>
<dbReference type="SUPFAM" id="SSF51695">
    <property type="entry name" value="PLC-like phosphodiesterases"/>
    <property type="match status" value="1"/>
</dbReference>
<feature type="domain" description="GP-PDE" evidence="2">
    <location>
        <begin position="48"/>
        <end position="360"/>
    </location>
</feature>
<dbReference type="GO" id="GO:0008889">
    <property type="term" value="F:glycerophosphodiester phosphodiesterase activity"/>
    <property type="evidence" value="ECO:0007669"/>
    <property type="project" value="TreeGrafter"/>
</dbReference>
<dbReference type="GO" id="GO:0005886">
    <property type="term" value="C:plasma membrane"/>
    <property type="evidence" value="ECO:0007669"/>
    <property type="project" value="TreeGrafter"/>
</dbReference>
<protein>
    <recommendedName>
        <fullName evidence="2">GP-PDE domain-containing protein</fullName>
    </recommendedName>
</protein>